<comment type="caution">
    <text evidence="1">The sequence shown here is derived from an EMBL/GenBank/DDBJ whole genome shotgun (WGS) entry which is preliminary data.</text>
</comment>
<evidence type="ECO:0000313" key="1">
    <source>
        <dbReference type="EMBL" id="TDD88197.1"/>
    </source>
</evidence>
<accession>A0A4V2YX65</accession>
<protein>
    <submittedName>
        <fullName evidence="1">Lasso peptide biosynthesis PqqD family chaperone</fullName>
    </submittedName>
</protein>
<dbReference type="EMBL" id="SMKU01000066">
    <property type="protein sequence ID" value="TDD88197.1"/>
    <property type="molecule type" value="Genomic_DNA"/>
</dbReference>
<dbReference type="AlphaFoldDB" id="A0A4V2YX65"/>
<dbReference type="InterPro" id="IPR041881">
    <property type="entry name" value="PqqD_sf"/>
</dbReference>
<dbReference type="Proteomes" id="UP000294513">
    <property type="component" value="Unassembled WGS sequence"/>
</dbReference>
<keyword evidence="2" id="KW-1185">Reference proteome</keyword>
<proteinExistence type="predicted"/>
<gene>
    <name evidence="1" type="ORF">E1298_15450</name>
</gene>
<dbReference type="RefSeq" id="WP_131893703.1">
    <property type="nucleotide sequence ID" value="NZ_SMKU01000066.1"/>
</dbReference>
<dbReference type="InterPro" id="IPR008792">
    <property type="entry name" value="PQQD"/>
</dbReference>
<sequence length="83" mass="8898">MNLRPGVSTTDTAYGTVLLDERSGDYFQLNPTAARVVRLLADGRTPAEAAAALAEEFDIDEPRALRDVTVLVGQLRTAGLVKP</sequence>
<organism evidence="1 2">
    <name type="scientific">Actinomadura rubrisoli</name>
    <dbReference type="NCBI Taxonomy" id="2530368"/>
    <lineage>
        <taxon>Bacteria</taxon>
        <taxon>Bacillati</taxon>
        <taxon>Actinomycetota</taxon>
        <taxon>Actinomycetes</taxon>
        <taxon>Streptosporangiales</taxon>
        <taxon>Thermomonosporaceae</taxon>
        <taxon>Actinomadura</taxon>
    </lineage>
</organism>
<dbReference type="Pfam" id="PF05402">
    <property type="entry name" value="PqqD"/>
    <property type="match status" value="1"/>
</dbReference>
<dbReference type="NCBIfam" id="NF033530">
    <property type="entry name" value="lasso_PqqD_Strm"/>
    <property type="match status" value="1"/>
</dbReference>
<reference evidence="1 2" key="1">
    <citation type="submission" date="2019-03" db="EMBL/GenBank/DDBJ databases">
        <title>Draft genome sequences of novel Actinobacteria.</title>
        <authorList>
            <person name="Sahin N."/>
            <person name="Ay H."/>
            <person name="Saygin H."/>
        </authorList>
    </citation>
    <scope>NUCLEOTIDE SEQUENCE [LARGE SCALE GENOMIC DNA]</scope>
    <source>
        <strain evidence="1 2">H3C3</strain>
    </source>
</reference>
<dbReference type="Gene3D" id="1.10.10.1150">
    <property type="entry name" value="Coenzyme PQQ synthesis protein D (PqqD)"/>
    <property type="match status" value="1"/>
</dbReference>
<evidence type="ECO:0000313" key="2">
    <source>
        <dbReference type="Proteomes" id="UP000294513"/>
    </source>
</evidence>
<dbReference type="OrthoDB" id="5195143at2"/>
<name>A0A4V2YX65_9ACTN</name>